<dbReference type="InterPro" id="IPR010036">
    <property type="entry name" value="MDP_1_eu_arc"/>
</dbReference>
<gene>
    <name evidence="1" type="ORF">JMJ35_003572</name>
</gene>
<proteinExistence type="predicted"/>
<reference evidence="1" key="1">
    <citation type="submission" date="2023-03" db="EMBL/GenBank/DDBJ databases">
        <title>Complete genome of Cladonia borealis.</title>
        <authorList>
            <person name="Park H."/>
        </authorList>
    </citation>
    <scope>NUCLEOTIDE SEQUENCE</scope>
    <source>
        <strain evidence="1">ANT050790</strain>
    </source>
</reference>
<dbReference type="GO" id="GO:0003993">
    <property type="term" value="F:acid phosphatase activity"/>
    <property type="evidence" value="ECO:0007669"/>
    <property type="project" value="TreeGrafter"/>
</dbReference>
<dbReference type="PANTHER" id="PTHR17901">
    <property type="entry name" value="MAGNESIUM-DEPENDENT PHOSPHATASE 1 MDP1"/>
    <property type="match status" value="1"/>
</dbReference>
<dbReference type="Gene3D" id="3.40.50.1000">
    <property type="entry name" value="HAD superfamily/HAD-like"/>
    <property type="match status" value="1"/>
</dbReference>
<evidence type="ECO:0000313" key="1">
    <source>
        <dbReference type="EMBL" id="KAK0513850.1"/>
    </source>
</evidence>
<dbReference type="Pfam" id="PF12689">
    <property type="entry name" value="Acid_PPase"/>
    <property type="match status" value="1"/>
</dbReference>
<dbReference type="SUPFAM" id="SSF56784">
    <property type="entry name" value="HAD-like"/>
    <property type="match status" value="1"/>
</dbReference>
<dbReference type="CDD" id="cd07501">
    <property type="entry name" value="HAD_MDP-1_like"/>
    <property type="match status" value="1"/>
</dbReference>
<evidence type="ECO:0000313" key="2">
    <source>
        <dbReference type="Proteomes" id="UP001166286"/>
    </source>
</evidence>
<dbReference type="Proteomes" id="UP001166286">
    <property type="component" value="Unassembled WGS sequence"/>
</dbReference>
<dbReference type="SFLD" id="SFLDG01131">
    <property type="entry name" value="C1.5.2:_MDP_Like"/>
    <property type="match status" value="1"/>
</dbReference>
<name>A0AA39R2X3_9LECA</name>
<dbReference type="NCBIfam" id="TIGR01685">
    <property type="entry name" value="MDP-1"/>
    <property type="match status" value="1"/>
</dbReference>
<dbReference type="NCBIfam" id="TIGR01681">
    <property type="entry name" value="HAD-SF-IIIC"/>
    <property type="match status" value="1"/>
</dbReference>
<dbReference type="InterPro" id="IPR023214">
    <property type="entry name" value="HAD_sf"/>
</dbReference>
<dbReference type="PANTHER" id="PTHR17901:SF14">
    <property type="entry name" value="MAGNESIUM-DEPENDENT PHOSPHATASE 1"/>
    <property type="match status" value="1"/>
</dbReference>
<dbReference type="SFLD" id="SFLDS00003">
    <property type="entry name" value="Haloacid_Dehalogenase"/>
    <property type="match status" value="1"/>
</dbReference>
<protein>
    <recommendedName>
        <fullName evidence="3">Magnesium dependent phosphatase</fullName>
    </recommendedName>
</protein>
<accession>A0AA39R2X3</accession>
<dbReference type="FunFam" id="3.40.50.1000:FF:000155">
    <property type="entry name" value="Putative magnesium dependent phosphatase"/>
    <property type="match status" value="1"/>
</dbReference>
<keyword evidence="2" id="KW-1185">Reference proteome</keyword>
<dbReference type="InterPro" id="IPR010033">
    <property type="entry name" value="HAD_SF_ppase_IIIC"/>
</dbReference>
<dbReference type="EMBL" id="JAFEKC020000006">
    <property type="protein sequence ID" value="KAK0513850.1"/>
    <property type="molecule type" value="Genomic_DNA"/>
</dbReference>
<dbReference type="AlphaFoldDB" id="A0AA39R2X3"/>
<dbReference type="SFLD" id="SFLDG01129">
    <property type="entry name" value="C1.5:_HAD__Beta-PGM__Phosphata"/>
    <property type="match status" value="1"/>
</dbReference>
<organism evidence="1 2">
    <name type="scientific">Cladonia borealis</name>
    <dbReference type="NCBI Taxonomy" id="184061"/>
    <lineage>
        <taxon>Eukaryota</taxon>
        <taxon>Fungi</taxon>
        <taxon>Dikarya</taxon>
        <taxon>Ascomycota</taxon>
        <taxon>Pezizomycotina</taxon>
        <taxon>Lecanoromycetes</taxon>
        <taxon>OSLEUM clade</taxon>
        <taxon>Lecanoromycetidae</taxon>
        <taxon>Lecanorales</taxon>
        <taxon>Lecanorineae</taxon>
        <taxon>Cladoniaceae</taxon>
        <taxon>Cladonia</taxon>
    </lineage>
</organism>
<comment type="caution">
    <text evidence="1">The sequence shown here is derived from an EMBL/GenBank/DDBJ whole genome shotgun (WGS) entry which is preliminary data.</text>
</comment>
<evidence type="ECO:0008006" key="3">
    <source>
        <dbReference type="Google" id="ProtNLM"/>
    </source>
</evidence>
<dbReference type="InterPro" id="IPR036412">
    <property type="entry name" value="HAD-like_sf"/>
</dbReference>
<dbReference type="InterPro" id="IPR035679">
    <property type="entry name" value="MDP-1_euk"/>
</dbReference>
<sequence length="207" mass="23631">MVKKRTAESSDSSLAIEQGSIPNTFTDGLPLPKMIVFDLDYTLWPFWIDTHVSPPLKAKDNGAKSVDRWGESFAFYRDVPSILYAAKSLATPILLAAASRTHAPDLANTLLKQLMIKHSNKRAIEHFDYMQIFPGDKKQHFSKINKASGVAYEEMLFFDDEVRNRNVESLGVVMCLVRDGVTRSEVDRGVREWRKRNGREEREEQEP</sequence>